<dbReference type="Gene3D" id="2.60.40.10">
    <property type="entry name" value="Immunoglobulins"/>
    <property type="match status" value="1"/>
</dbReference>
<evidence type="ECO:0000256" key="9">
    <source>
        <dbReference type="ARBA" id="ARBA00031501"/>
    </source>
</evidence>
<evidence type="ECO:0000256" key="2">
    <source>
        <dbReference type="ARBA" id="ARBA00005684"/>
    </source>
</evidence>
<dbReference type="Pfam" id="PF02446">
    <property type="entry name" value="Glyco_hydro_77"/>
    <property type="match status" value="1"/>
</dbReference>
<dbReference type="SMART" id="SM00642">
    <property type="entry name" value="Aamy"/>
    <property type="match status" value="1"/>
</dbReference>
<dbReference type="NCBIfam" id="NF011080">
    <property type="entry name" value="PRK14508.1-3"/>
    <property type="match status" value="1"/>
</dbReference>
<dbReference type="OrthoDB" id="9805159at2"/>
<dbReference type="EMBL" id="FNHQ01000003">
    <property type="protein sequence ID" value="SDM21806.1"/>
    <property type="molecule type" value="Genomic_DNA"/>
</dbReference>
<keyword evidence="5 10" id="KW-0328">Glycosyltransferase</keyword>
<dbReference type="AlphaFoldDB" id="A0A1G9REZ2"/>
<keyword evidence="13" id="KW-1185">Reference proteome</keyword>
<evidence type="ECO:0000256" key="3">
    <source>
        <dbReference type="ARBA" id="ARBA00012560"/>
    </source>
</evidence>
<evidence type="ECO:0000256" key="8">
    <source>
        <dbReference type="ARBA" id="ARBA00031423"/>
    </source>
</evidence>
<dbReference type="CDD" id="cd02857">
    <property type="entry name" value="E_set_CDase_PDE_N"/>
    <property type="match status" value="1"/>
</dbReference>
<dbReference type="InterPro" id="IPR017853">
    <property type="entry name" value="GH"/>
</dbReference>
<dbReference type="InterPro" id="IPR014756">
    <property type="entry name" value="Ig_E-set"/>
</dbReference>
<evidence type="ECO:0000256" key="4">
    <source>
        <dbReference type="ARBA" id="ARBA00020295"/>
    </source>
</evidence>
<dbReference type="NCBIfam" id="TIGR00217">
    <property type="entry name" value="malQ"/>
    <property type="match status" value="1"/>
</dbReference>
<dbReference type="SUPFAM" id="SSF81296">
    <property type="entry name" value="E set domains"/>
    <property type="match status" value="1"/>
</dbReference>
<keyword evidence="6 10" id="KW-0808">Transferase</keyword>
<comment type="catalytic activity">
    <reaction evidence="1 10">
        <text>Transfers a segment of a (1-&gt;4)-alpha-D-glucan to a new position in an acceptor, which may be glucose or a (1-&gt;4)-alpha-D-glucan.</text>
        <dbReference type="EC" id="2.4.1.25"/>
    </reaction>
</comment>
<dbReference type="InterPro" id="IPR013780">
    <property type="entry name" value="Glyco_hydro_b"/>
</dbReference>
<dbReference type="PANTHER" id="PTHR32438">
    <property type="entry name" value="4-ALPHA-GLUCANOTRANSFERASE DPE1, CHLOROPLASTIC/AMYLOPLASTIC"/>
    <property type="match status" value="1"/>
</dbReference>
<feature type="domain" description="Glycosyl hydrolase family 13 catalytic" evidence="11">
    <location>
        <begin position="137"/>
        <end position="533"/>
    </location>
</feature>
<evidence type="ECO:0000256" key="1">
    <source>
        <dbReference type="ARBA" id="ARBA00000439"/>
    </source>
</evidence>
<evidence type="ECO:0000313" key="12">
    <source>
        <dbReference type="EMBL" id="SDM21806.1"/>
    </source>
</evidence>
<dbReference type="Gene3D" id="3.90.400.10">
    <property type="entry name" value="Oligo-1,6-glucosidase, Domain 2"/>
    <property type="match status" value="1"/>
</dbReference>
<evidence type="ECO:0000256" key="6">
    <source>
        <dbReference type="ARBA" id="ARBA00022679"/>
    </source>
</evidence>
<dbReference type="GO" id="GO:0004134">
    <property type="term" value="F:4-alpha-glucanotransferase activity"/>
    <property type="evidence" value="ECO:0007669"/>
    <property type="project" value="UniProtKB-EC"/>
</dbReference>
<evidence type="ECO:0000259" key="11">
    <source>
        <dbReference type="SMART" id="SM00642"/>
    </source>
</evidence>
<evidence type="ECO:0000313" key="13">
    <source>
        <dbReference type="Proteomes" id="UP000199309"/>
    </source>
</evidence>
<dbReference type="SUPFAM" id="SSF51445">
    <property type="entry name" value="(Trans)glycosidases"/>
    <property type="match status" value="2"/>
</dbReference>
<evidence type="ECO:0000256" key="10">
    <source>
        <dbReference type="RuleBase" id="RU361207"/>
    </source>
</evidence>
<dbReference type="Gene3D" id="2.60.40.1180">
    <property type="entry name" value="Golgi alpha-mannosidase II"/>
    <property type="match status" value="1"/>
</dbReference>
<reference evidence="12 13" key="1">
    <citation type="submission" date="2016-10" db="EMBL/GenBank/DDBJ databases">
        <authorList>
            <person name="de Groot N.N."/>
        </authorList>
    </citation>
    <scope>NUCLEOTIDE SEQUENCE [LARGE SCALE GENOMIC DNA]</scope>
    <source>
        <strain evidence="12 13">DSM 16981</strain>
    </source>
</reference>
<accession>A0A1G9REZ2</accession>
<protein>
    <recommendedName>
        <fullName evidence="4 10">4-alpha-glucanotransferase</fullName>
        <ecNumber evidence="3 10">2.4.1.25</ecNumber>
    </recommendedName>
    <alternativeName>
        <fullName evidence="8 10">Amylomaltase</fullName>
    </alternativeName>
    <alternativeName>
        <fullName evidence="9 10">Disproportionating enzyme</fullName>
    </alternativeName>
</protein>
<dbReference type="STRING" id="349095.SAMN05660299_00441"/>
<dbReference type="EC" id="2.4.1.25" evidence="3 10"/>
<sequence>MDLYLYHDSRNPVYKSIFGAVRTGKKLTLRISANLKNENTCLITLRTWKSNEGEHKIPMAEKGGFYEAEITMPEEGALLWYYFIVQYQGNTVYYGNNKEQLGGVGAVYTQEPPSYQITVYDKDVHTPDWFKNAIVYQIFPDRFCRSESSTAKLFGKKGAVIHSDWNDIPHYCKDNQGNVVQYDFFGGNLAGIRKKLDYLKMLHVTAVYLNPVFESSSNHRYDTADYHHIDPMLGTNEEFSRLCADAEKKGIHIILDGVFSHTGEDSIYFNKFGHYPETGAYQSKQSPYYDWYRFIDYPDKYESWWGVKALPNVAEMTPSYLDFIINNKDSVLTYWLERGISGWRLDVIDELPETFLRKFYHTLKKENAQAVLIGEVWEDASNKMSYGEQREYLCGKDMDSAMNYALRAIMIDFILEHKDGRRTAEEIYRQMENYPQENFYAMLNLIGSHDVKRILSILGADGGTAVLTASEKSEARLKVLCTWQMTMPGAPCIYYGDEAGVTGDVDPDNRRTYPWGNENTRILEWYIQLTTLRSHNAALRTGRFIPLYGNGDIYAYARSIEGGMDVFGKKAEDGFFIIVMNRNTTAIRSISMYTDGLAYGKLYDAFEPNRVPICTVNSRFTVTLPPLGVTVLKGMDEIKEKRAGILCHPTSFPSSYGMGDLGNEAMQFIDFLSQAGQKVWQILPLTQPGEGNSPYVSMSAFAGNERLISLDKLVTMGWLKEKRFLEFKRQILQAHTYEEKWQCKKMCLWDMSHDPDLVIPWNDFAAFCQNNADWLEEYAIFSAIHDFYQGNSWTQWPDDIRNHEAAAIEYYKKELSATLSHNKFMQYIFHMQWQEVRQYAASKDIAILGDIPIFVAHDSVDCWAHQEFFDLDEQGYLRHGAGVPPDYFSADGQVWGNPLYRWDTIAADQYEWWIKRFQRVLAMVDEIRIDHFRGFASCWAIPAGSHTARDGKWDPGPGIDLFRAIYKKIPNIQLIAEDLGFITDDVCELKNKLGIPGMKILQFHMKYRSDGRYSFDTEPDCVAYTGTHDNNTLLGWYTEELDRYQQEQMKNALGLEKNASAEEIVWSFVSYVYSRRAKTIIVPLQDVLCLPSACRMNRPGISHGQWLWQAEKGQLTDMLAQRLAILCKQYGR</sequence>
<dbReference type="InterPro" id="IPR045857">
    <property type="entry name" value="O16G_dom_2"/>
</dbReference>
<dbReference type="PANTHER" id="PTHR32438:SF5">
    <property type="entry name" value="4-ALPHA-GLUCANOTRANSFERASE DPE1, CHLOROPLASTIC_AMYLOPLASTIC"/>
    <property type="match status" value="1"/>
</dbReference>
<dbReference type="Gene3D" id="3.20.20.80">
    <property type="entry name" value="Glycosidases"/>
    <property type="match status" value="2"/>
</dbReference>
<dbReference type="InterPro" id="IPR003385">
    <property type="entry name" value="Glyco_hydro_77"/>
</dbReference>
<dbReference type="InterPro" id="IPR006047">
    <property type="entry name" value="GH13_cat_dom"/>
</dbReference>
<keyword evidence="7 10" id="KW-0119">Carbohydrate metabolism</keyword>
<dbReference type="InterPro" id="IPR004185">
    <property type="entry name" value="Glyco_hydro_13_lg-like_dom"/>
</dbReference>
<dbReference type="Proteomes" id="UP000199309">
    <property type="component" value="Unassembled WGS sequence"/>
</dbReference>
<name>A0A1G9REZ2_9FIRM</name>
<dbReference type="RefSeq" id="WP_091647780.1">
    <property type="nucleotide sequence ID" value="NZ_FNHQ01000003.1"/>
</dbReference>
<organism evidence="12 13">
    <name type="scientific">Megasphaera paucivorans</name>
    <dbReference type="NCBI Taxonomy" id="349095"/>
    <lineage>
        <taxon>Bacteria</taxon>
        <taxon>Bacillati</taxon>
        <taxon>Bacillota</taxon>
        <taxon>Negativicutes</taxon>
        <taxon>Veillonellales</taxon>
        <taxon>Veillonellaceae</taxon>
        <taxon>Megasphaera</taxon>
    </lineage>
</organism>
<dbReference type="CDD" id="cd11338">
    <property type="entry name" value="AmyAc_CMD"/>
    <property type="match status" value="1"/>
</dbReference>
<dbReference type="GO" id="GO:0004553">
    <property type="term" value="F:hydrolase activity, hydrolyzing O-glycosyl compounds"/>
    <property type="evidence" value="ECO:0007669"/>
    <property type="project" value="InterPro"/>
</dbReference>
<proteinExistence type="inferred from homology"/>
<dbReference type="Pfam" id="PF00128">
    <property type="entry name" value="Alpha-amylase"/>
    <property type="match status" value="1"/>
</dbReference>
<dbReference type="InterPro" id="IPR013783">
    <property type="entry name" value="Ig-like_fold"/>
</dbReference>
<gene>
    <name evidence="12" type="ORF">SAMN05660299_00441</name>
</gene>
<evidence type="ECO:0000256" key="5">
    <source>
        <dbReference type="ARBA" id="ARBA00022676"/>
    </source>
</evidence>
<comment type="similarity">
    <text evidence="2 10">Belongs to the disproportionating enzyme family.</text>
</comment>
<dbReference type="GO" id="GO:0005975">
    <property type="term" value="P:carbohydrate metabolic process"/>
    <property type="evidence" value="ECO:0007669"/>
    <property type="project" value="InterPro"/>
</dbReference>
<evidence type="ECO:0000256" key="7">
    <source>
        <dbReference type="ARBA" id="ARBA00023277"/>
    </source>
</evidence>